<dbReference type="Proteomes" id="UP000199516">
    <property type="component" value="Unassembled WGS sequence"/>
</dbReference>
<feature type="compositionally biased region" description="Basic and acidic residues" evidence="1">
    <location>
        <begin position="1"/>
        <end position="28"/>
    </location>
</feature>
<evidence type="ECO:0000256" key="1">
    <source>
        <dbReference type="SAM" id="MobiDB-lite"/>
    </source>
</evidence>
<dbReference type="RefSeq" id="WP_091660772.1">
    <property type="nucleotide sequence ID" value="NZ_FONT01000003.1"/>
</dbReference>
<organism evidence="2 3">
    <name type="scientific">Alteribacillus iranensis</name>
    <dbReference type="NCBI Taxonomy" id="930128"/>
    <lineage>
        <taxon>Bacteria</taxon>
        <taxon>Bacillati</taxon>
        <taxon>Bacillota</taxon>
        <taxon>Bacilli</taxon>
        <taxon>Bacillales</taxon>
        <taxon>Bacillaceae</taxon>
        <taxon>Alteribacillus</taxon>
    </lineage>
</organism>
<sequence length="66" mass="8048">MTNKEKHDSSRPTPELLEKSMQREHGMTQEEYEEQIEKKVEVEKKREKDHEKNKQLQAEINNQLRK</sequence>
<feature type="region of interest" description="Disordered" evidence="1">
    <location>
        <begin position="1"/>
        <end position="66"/>
    </location>
</feature>
<keyword evidence="3" id="KW-1185">Reference proteome</keyword>
<gene>
    <name evidence="2" type="ORF">SAMN05192532_103364</name>
</gene>
<feature type="compositionally biased region" description="Basic and acidic residues" evidence="1">
    <location>
        <begin position="35"/>
        <end position="54"/>
    </location>
</feature>
<name>A0A1I2D2L0_9BACI</name>
<reference evidence="2 3" key="1">
    <citation type="submission" date="2016-10" db="EMBL/GenBank/DDBJ databases">
        <authorList>
            <person name="de Groot N.N."/>
        </authorList>
    </citation>
    <scope>NUCLEOTIDE SEQUENCE [LARGE SCALE GENOMIC DNA]</scope>
    <source>
        <strain evidence="2 3">DSM 23995</strain>
    </source>
</reference>
<evidence type="ECO:0000313" key="2">
    <source>
        <dbReference type="EMBL" id="SFE74756.1"/>
    </source>
</evidence>
<dbReference type="EMBL" id="FONT01000003">
    <property type="protein sequence ID" value="SFE74756.1"/>
    <property type="molecule type" value="Genomic_DNA"/>
</dbReference>
<feature type="compositionally biased region" description="Polar residues" evidence="1">
    <location>
        <begin position="55"/>
        <end position="66"/>
    </location>
</feature>
<dbReference type="InterPro" id="IPR058676">
    <property type="entry name" value="YuzK"/>
</dbReference>
<accession>A0A1I2D2L0</accession>
<dbReference type="Pfam" id="PF26149">
    <property type="entry name" value="YuzK"/>
    <property type="match status" value="1"/>
</dbReference>
<dbReference type="AlphaFoldDB" id="A0A1I2D2L0"/>
<evidence type="ECO:0000313" key="3">
    <source>
        <dbReference type="Proteomes" id="UP000199516"/>
    </source>
</evidence>
<protein>
    <submittedName>
        <fullName evidence="2">Uncharacterized protein</fullName>
    </submittedName>
</protein>
<proteinExistence type="predicted"/>